<dbReference type="SUPFAM" id="SSF55315">
    <property type="entry name" value="L30e-like"/>
    <property type="match status" value="1"/>
</dbReference>
<dbReference type="GO" id="GO:0008173">
    <property type="term" value="F:RNA methyltransferase activity"/>
    <property type="evidence" value="ECO:0007669"/>
    <property type="project" value="InterPro"/>
</dbReference>
<comment type="similarity">
    <text evidence="1">Belongs to the class IV-like SAM-binding methyltransferase superfamily. RNA methyltransferase TrmH family.</text>
</comment>
<feature type="domain" description="RNA 2-O ribose methyltransferase substrate binding" evidence="4">
    <location>
        <begin position="4"/>
        <end position="76"/>
    </location>
</feature>
<evidence type="ECO:0000313" key="5">
    <source>
        <dbReference type="EMBL" id="OLU47346.1"/>
    </source>
</evidence>
<gene>
    <name evidence="5" type="ORF">BO223_00650</name>
</gene>
<dbReference type="Gene3D" id="3.30.1330.30">
    <property type="match status" value="1"/>
</dbReference>
<reference evidence="5 6" key="1">
    <citation type="submission" date="2016-11" db="EMBL/GenBank/DDBJ databases">
        <title>Description of two novel members of the family Erysipelotrichaceae: Ileibacterium lipovorans gen. nov., sp. nov. and Dubosiella newyorkensis, gen. nov., sp. nov.</title>
        <authorList>
            <person name="Cox L.M."/>
            <person name="Sohn J."/>
            <person name="Tyrrell K.L."/>
            <person name="Citron D.M."/>
            <person name="Lawson P.A."/>
            <person name="Patel N.B."/>
            <person name="Iizumi T."/>
            <person name="Perez-Perez G.I."/>
            <person name="Goldstein E.J."/>
            <person name="Blaser M.J."/>
        </authorList>
    </citation>
    <scope>NUCLEOTIDE SEQUENCE [LARGE SCALE GENOMIC DNA]</scope>
    <source>
        <strain evidence="5 6">NYU-BL-K8</strain>
    </source>
</reference>
<evidence type="ECO:0000259" key="4">
    <source>
        <dbReference type="SMART" id="SM00967"/>
    </source>
</evidence>
<evidence type="ECO:0000256" key="3">
    <source>
        <dbReference type="ARBA" id="ARBA00022679"/>
    </source>
</evidence>
<dbReference type="GO" id="GO:0006396">
    <property type="term" value="P:RNA processing"/>
    <property type="evidence" value="ECO:0007669"/>
    <property type="project" value="InterPro"/>
</dbReference>
<dbReference type="CDD" id="cd18103">
    <property type="entry name" value="SpoU-like_RlmB"/>
    <property type="match status" value="1"/>
</dbReference>
<evidence type="ECO:0000256" key="2">
    <source>
        <dbReference type="ARBA" id="ARBA00022603"/>
    </source>
</evidence>
<dbReference type="NCBIfam" id="TIGR00186">
    <property type="entry name" value="rRNA_methyl_3"/>
    <property type="match status" value="1"/>
</dbReference>
<dbReference type="Gene3D" id="3.40.1280.10">
    <property type="match status" value="1"/>
</dbReference>
<dbReference type="GO" id="GO:0003723">
    <property type="term" value="F:RNA binding"/>
    <property type="evidence" value="ECO:0007669"/>
    <property type="project" value="InterPro"/>
</dbReference>
<dbReference type="InterPro" id="IPR004441">
    <property type="entry name" value="rRNA_MeTrfase_TrmH"/>
</dbReference>
<name>A0A1Q9YNF3_9FIRM</name>
<evidence type="ECO:0000313" key="6">
    <source>
        <dbReference type="Proteomes" id="UP000186758"/>
    </source>
</evidence>
<accession>A0A1Q9YNF3</accession>
<dbReference type="PANTHER" id="PTHR46429:SF1">
    <property type="entry name" value="23S RRNA (GUANOSINE-2'-O-)-METHYLTRANSFERASE RLMB"/>
    <property type="match status" value="1"/>
</dbReference>
<dbReference type="InterPro" id="IPR029064">
    <property type="entry name" value="Ribosomal_eL30-like_sf"/>
</dbReference>
<organism evidence="5 6">
    <name type="scientific">Faecalibaculum rodentium</name>
    <dbReference type="NCBI Taxonomy" id="1702221"/>
    <lineage>
        <taxon>Bacteria</taxon>
        <taxon>Bacillati</taxon>
        <taxon>Bacillota</taxon>
        <taxon>Erysipelotrichia</taxon>
        <taxon>Erysipelotrichales</taxon>
        <taxon>Erysipelotrichaceae</taxon>
        <taxon>Faecalibaculum</taxon>
    </lineage>
</organism>
<proteinExistence type="inferred from homology"/>
<dbReference type="AlphaFoldDB" id="A0A1Q9YNF3"/>
<protein>
    <submittedName>
        <fullName evidence="5">23S rRNA (Guanosine(2251)-2'-O)-methyltransferase RlmB</fullName>
    </submittedName>
</protein>
<dbReference type="EMBL" id="MPJZ01000005">
    <property type="protein sequence ID" value="OLU47346.1"/>
    <property type="molecule type" value="Genomic_DNA"/>
</dbReference>
<dbReference type="SUPFAM" id="SSF75217">
    <property type="entry name" value="alpha/beta knot"/>
    <property type="match status" value="1"/>
</dbReference>
<sequence length="240" mass="25896">MPLIVYGKNVISQLENDPSAVEELYVSSTLKDREFRKKAEALNLPVVEVPRSRLDQLTGGAAHNGVAARVREIPTYSLETLLQKKKNAKGFYIALDGIQDPHNLGAILRTADCAGADGVIITRHHSASLTPAAVKASTGAAYTVPVAVVTNLSQALKSLKDQGYWIAGTDMKDARDYRDGMYEEPTVLVIGSEGKGISPLVKKQCDYIVTLPMHGSVTSLNASVTAAILMYEVEAARRSR</sequence>
<dbReference type="GO" id="GO:0032259">
    <property type="term" value="P:methylation"/>
    <property type="evidence" value="ECO:0007669"/>
    <property type="project" value="UniProtKB-KW"/>
</dbReference>
<dbReference type="InterPro" id="IPR029028">
    <property type="entry name" value="Alpha/beta_knot_MTases"/>
</dbReference>
<keyword evidence="3 5" id="KW-0808">Transferase</keyword>
<dbReference type="FunFam" id="3.40.1280.10:FF:000008">
    <property type="entry name" value="Group 3 RNA methyltransferase TrmH"/>
    <property type="match status" value="1"/>
</dbReference>
<comment type="caution">
    <text evidence="5">The sequence shown here is derived from an EMBL/GenBank/DDBJ whole genome shotgun (WGS) entry which is preliminary data.</text>
</comment>
<dbReference type="Pfam" id="PF08032">
    <property type="entry name" value="SpoU_sub_bind"/>
    <property type="match status" value="1"/>
</dbReference>
<dbReference type="InterPro" id="IPR001537">
    <property type="entry name" value="SpoU_MeTrfase"/>
</dbReference>
<dbReference type="GO" id="GO:0005829">
    <property type="term" value="C:cytosol"/>
    <property type="evidence" value="ECO:0007669"/>
    <property type="project" value="TreeGrafter"/>
</dbReference>
<dbReference type="Proteomes" id="UP000186758">
    <property type="component" value="Unassembled WGS sequence"/>
</dbReference>
<dbReference type="SMART" id="SM00967">
    <property type="entry name" value="SpoU_sub_bind"/>
    <property type="match status" value="1"/>
</dbReference>
<dbReference type="Pfam" id="PF00588">
    <property type="entry name" value="SpoU_methylase"/>
    <property type="match status" value="1"/>
</dbReference>
<dbReference type="InterPro" id="IPR029026">
    <property type="entry name" value="tRNA_m1G_MTases_N"/>
</dbReference>
<dbReference type="PANTHER" id="PTHR46429">
    <property type="entry name" value="23S RRNA (GUANOSINE-2'-O-)-METHYLTRANSFERASE RLMB"/>
    <property type="match status" value="1"/>
</dbReference>
<dbReference type="InterPro" id="IPR013123">
    <property type="entry name" value="SpoU_subst-bd"/>
</dbReference>
<keyword evidence="2 5" id="KW-0489">Methyltransferase</keyword>
<evidence type="ECO:0000256" key="1">
    <source>
        <dbReference type="ARBA" id="ARBA00007228"/>
    </source>
</evidence>